<dbReference type="InterPro" id="IPR041195">
    <property type="entry name" value="Rnh202_N"/>
</dbReference>
<proteinExistence type="predicted"/>
<organism evidence="9 10">
    <name type="scientific">Teratosphaeria nubilosa</name>
    <dbReference type="NCBI Taxonomy" id="161662"/>
    <lineage>
        <taxon>Eukaryota</taxon>
        <taxon>Fungi</taxon>
        <taxon>Dikarya</taxon>
        <taxon>Ascomycota</taxon>
        <taxon>Pezizomycotina</taxon>
        <taxon>Dothideomycetes</taxon>
        <taxon>Dothideomycetidae</taxon>
        <taxon>Mycosphaerellales</taxon>
        <taxon>Teratosphaeriaceae</taxon>
        <taxon>Teratosphaeria</taxon>
    </lineage>
</organism>
<evidence type="ECO:0000259" key="8">
    <source>
        <dbReference type="Pfam" id="PF17745"/>
    </source>
</evidence>
<dbReference type="OrthoDB" id="29098at2759"/>
<gene>
    <name evidence="9" type="ORF">EJ03DRAFT_47163</name>
</gene>
<name>A0A6G1KTP6_9PEZI</name>
<feature type="domain" description="Rnh202 triple barrel" evidence="8">
    <location>
        <begin position="38"/>
        <end position="117"/>
    </location>
</feature>
<evidence type="ECO:0000256" key="4">
    <source>
        <dbReference type="ARBA" id="ARBA00024778"/>
    </source>
</evidence>
<evidence type="ECO:0000256" key="6">
    <source>
        <dbReference type="SAM" id="MobiDB-lite"/>
    </source>
</evidence>
<sequence>MKTRSKRTAPSKAKAEETPKAVLPTLKPSEMNPPKLFVLPQDASPNARIASLPNPATLTPTRYFIDPEKGFYEFTRIAGPKKVQRSWLLAPDRSEDKAADEGYVLQSPGLFVATAIDPLFLTLPTLSIRDGGKEWGTLHDRLFLDDAGDKYNHLQSLMRCDGSILEMKLEQRMRDVCKQMGDGDDAFYALDEEKLVKVIHEKAVNMVKTGLPASMEERFVKQALVMPEVSLKREESSMSITEDAEAGAEGQDSGCTETSQDSTASASTIASVSTAMTSVTVTPVNGLKADETTQLLRLRIALNYVLINYIPPKLRAHLQTIYNDAKKQSLIDFTLLSERLAHINKAKSEAQALRSISDNISRKRGQLDDDEAMEKAAAKKQKQDEEEAKKKNMSQGVKKLMKADTSGMKKLSSFFPKAPAKR</sequence>
<reference evidence="9" key="1">
    <citation type="journal article" date="2020" name="Stud. Mycol.">
        <title>101 Dothideomycetes genomes: a test case for predicting lifestyles and emergence of pathogens.</title>
        <authorList>
            <person name="Haridas S."/>
            <person name="Albert R."/>
            <person name="Binder M."/>
            <person name="Bloem J."/>
            <person name="Labutti K."/>
            <person name="Salamov A."/>
            <person name="Andreopoulos B."/>
            <person name="Baker S."/>
            <person name="Barry K."/>
            <person name="Bills G."/>
            <person name="Bluhm B."/>
            <person name="Cannon C."/>
            <person name="Castanera R."/>
            <person name="Culley D."/>
            <person name="Daum C."/>
            <person name="Ezra D."/>
            <person name="Gonzalez J."/>
            <person name="Henrissat B."/>
            <person name="Kuo A."/>
            <person name="Liang C."/>
            <person name="Lipzen A."/>
            <person name="Lutzoni F."/>
            <person name="Magnuson J."/>
            <person name="Mondo S."/>
            <person name="Nolan M."/>
            <person name="Ohm R."/>
            <person name="Pangilinan J."/>
            <person name="Park H.-J."/>
            <person name="Ramirez L."/>
            <person name="Alfaro M."/>
            <person name="Sun H."/>
            <person name="Tritt A."/>
            <person name="Yoshinaga Y."/>
            <person name="Zwiers L.-H."/>
            <person name="Turgeon B."/>
            <person name="Goodwin S."/>
            <person name="Spatafora J."/>
            <person name="Crous P."/>
            <person name="Grigoriev I."/>
        </authorList>
    </citation>
    <scope>NUCLEOTIDE SEQUENCE</scope>
    <source>
        <strain evidence="9">CBS 116005</strain>
    </source>
</reference>
<dbReference type="PANTHER" id="PTHR13383:SF11">
    <property type="entry name" value="RIBONUCLEASE H2 SUBUNIT B"/>
    <property type="match status" value="1"/>
</dbReference>
<dbReference type="AlphaFoldDB" id="A0A6G1KTP6"/>
<feature type="region of interest" description="Disordered" evidence="6">
    <location>
        <begin position="1"/>
        <end position="35"/>
    </location>
</feature>
<keyword evidence="3" id="KW-0539">Nucleus</keyword>
<comment type="subcellular location">
    <subcellularLocation>
        <location evidence="1">Nucleus</location>
    </subcellularLocation>
</comment>
<feature type="domain" description="Ribonuclease H2 subunit B wHTH" evidence="7">
    <location>
        <begin position="133"/>
        <end position="319"/>
    </location>
</feature>
<feature type="compositionally biased region" description="Basic and acidic residues" evidence="6">
    <location>
        <begin position="373"/>
        <end position="390"/>
    </location>
</feature>
<accession>A0A6G1KTP6</accession>
<feature type="region of interest" description="Disordered" evidence="6">
    <location>
        <begin position="363"/>
        <end position="405"/>
    </location>
</feature>
<feature type="compositionally biased region" description="Low complexity" evidence="6">
    <location>
        <begin position="256"/>
        <end position="267"/>
    </location>
</feature>
<dbReference type="GO" id="GO:0032299">
    <property type="term" value="C:ribonuclease H2 complex"/>
    <property type="evidence" value="ECO:0007669"/>
    <property type="project" value="InterPro"/>
</dbReference>
<dbReference type="PANTHER" id="PTHR13383">
    <property type="entry name" value="RIBONUCLEASE H2 SUBUNIT B"/>
    <property type="match status" value="1"/>
</dbReference>
<evidence type="ECO:0000256" key="2">
    <source>
        <dbReference type="ARBA" id="ARBA00019062"/>
    </source>
</evidence>
<evidence type="ECO:0000256" key="5">
    <source>
        <dbReference type="ARBA" id="ARBA00033464"/>
    </source>
</evidence>
<dbReference type="CDD" id="cd09270">
    <property type="entry name" value="RNase_H2-B"/>
    <property type="match status" value="1"/>
</dbReference>
<evidence type="ECO:0000313" key="9">
    <source>
        <dbReference type="EMBL" id="KAF2763985.1"/>
    </source>
</evidence>
<comment type="function">
    <text evidence="4">Non catalytic subunit of RNase H2, an endonuclease that specifically degrades the RNA of RNA:DNA hybrids. Participates in DNA replication, possibly by mediating the removal of lagging-strand Okazaki fragment RNA primers during DNA replication. Mediates the excision of single ribonucleotides from DNA:RNA duplexes.</text>
</comment>
<keyword evidence="10" id="KW-1185">Reference proteome</keyword>
<dbReference type="Pfam" id="PF17745">
    <property type="entry name" value="Ydr279_N"/>
    <property type="match status" value="1"/>
</dbReference>
<protein>
    <recommendedName>
        <fullName evidence="2">Ribonuclease H2 subunit B</fullName>
    </recommendedName>
    <alternativeName>
        <fullName evidence="5">Ribonuclease HI subunit B</fullName>
    </alternativeName>
</protein>
<feature type="region of interest" description="Disordered" evidence="6">
    <location>
        <begin position="235"/>
        <end position="267"/>
    </location>
</feature>
<dbReference type="GO" id="GO:0006401">
    <property type="term" value="P:RNA catabolic process"/>
    <property type="evidence" value="ECO:0007669"/>
    <property type="project" value="TreeGrafter"/>
</dbReference>
<dbReference type="InterPro" id="IPR040456">
    <property type="entry name" value="RNase_H2_suB"/>
</dbReference>
<dbReference type="GO" id="GO:0005654">
    <property type="term" value="C:nucleoplasm"/>
    <property type="evidence" value="ECO:0007669"/>
    <property type="project" value="TreeGrafter"/>
</dbReference>
<dbReference type="Pfam" id="PF09468">
    <property type="entry name" value="RNase_H2-Ydr279"/>
    <property type="match status" value="1"/>
</dbReference>
<evidence type="ECO:0000256" key="1">
    <source>
        <dbReference type="ARBA" id="ARBA00004123"/>
    </source>
</evidence>
<dbReference type="EMBL" id="ML995947">
    <property type="protein sequence ID" value="KAF2763985.1"/>
    <property type="molecule type" value="Genomic_DNA"/>
</dbReference>
<evidence type="ECO:0000256" key="3">
    <source>
        <dbReference type="ARBA" id="ARBA00023242"/>
    </source>
</evidence>
<dbReference type="InterPro" id="IPR019024">
    <property type="entry name" value="RNase_H2_suB_wHTH"/>
</dbReference>
<dbReference type="Gene3D" id="1.10.20.120">
    <property type="match status" value="1"/>
</dbReference>
<evidence type="ECO:0000313" key="10">
    <source>
        <dbReference type="Proteomes" id="UP000799436"/>
    </source>
</evidence>
<dbReference type="Proteomes" id="UP000799436">
    <property type="component" value="Unassembled WGS sequence"/>
</dbReference>
<evidence type="ECO:0000259" key="7">
    <source>
        <dbReference type="Pfam" id="PF09468"/>
    </source>
</evidence>